<dbReference type="Gene3D" id="3.60.160.10">
    <property type="entry name" value="Mitochondrial biogenesis AIM24"/>
    <property type="match status" value="1"/>
</dbReference>
<protein>
    <recommendedName>
        <fullName evidence="3">TIGR00266 family protein</fullName>
    </recommendedName>
</protein>
<proteinExistence type="predicted"/>
<gene>
    <name evidence="1" type="ORF">FD02_GL000206</name>
</gene>
<name>A0A0R1JIE4_9LACO</name>
<dbReference type="InterPro" id="IPR036983">
    <property type="entry name" value="AIM24_sf"/>
</dbReference>
<dbReference type="PATRIC" id="fig|1291734.4.peg.214"/>
<evidence type="ECO:0000313" key="2">
    <source>
        <dbReference type="Proteomes" id="UP000051804"/>
    </source>
</evidence>
<reference evidence="1 2" key="1">
    <citation type="journal article" date="2015" name="Genome Announc.">
        <title>Expanding the biotechnology potential of lactobacilli through comparative genomics of 213 strains and associated genera.</title>
        <authorList>
            <person name="Sun Z."/>
            <person name="Harris H.M."/>
            <person name="McCann A."/>
            <person name="Guo C."/>
            <person name="Argimon S."/>
            <person name="Zhang W."/>
            <person name="Yang X."/>
            <person name="Jeffery I.B."/>
            <person name="Cooney J.C."/>
            <person name="Kagawa T.F."/>
            <person name="Liu W."/>
            <person name="Song Y."/>
            <person name="Salvetti E."/>
            <person name="Wrobel A."/>
            <person name="Rasinkangas P."/>
            <person name="Parkhill J."/>
            <person name="Rea M.C."/>
            <person name="O'Sullivan O."/>
            <person name="Ritari J."/>
            <person name="Douillard F.P."/>
            <person name="Paul Ross R."/>
            <person name="Yang R."/>
            <person name="Briner A.E."/>
            <person name="Felis G.E."/>
            <person name="de Vos W.M."/>
            <person name="Barrangou R."/>
            <person name="Klaenhammer T.R."/>
            <person name="Caufield P.W."/>
            <person name="Cui Y."/>
            <person name="Zhang H."/>
            <person name="O'Toole P.W."/>
        </authorList>
    </citation>
    <scope>NUCLEOTIDE SEQUENCE [LARGE SCALE GENOMIC DNA]</scope>
    <source>
        <strain evidence="1 2">JCM 17158</strain>
    </source>
</reference>
<dbReference type="RefSeq" id="WP_054723701.1">
    <property type="nucleotide sequence ID" value="NZ_AZDJ01000030.1"/>
</dbReference>
<dbReference type="PANTHER" id="PTHR43657:SF1">
    <property type="entry name" value="ALTERED INHERITANCE OF MITOCHONDRIA PROTEIN 24, MITOCHONDRIAL"/>
    <property type="match status" value="1"/>
</dbReference>
<dbReference type="AlphaFoldDB" id="A0A0R1JIE4"/>
<dbReference type="InterPro" id="IPR002838">
    <property type="entry name" value="AIM24"/>
</dbReference>
<dbReference type="EMBL" id="AZDJ01000030">
    <property type="protein sequence ID" value="KRK71022.1"/>
    <property type="molecule type" value="Genomic_DNA"/>
</dbReference>
<dbReference type="STRING" id="1291734.FD02_GL000206"/>
<comment type="caution">
    <text evidence="1">The sequence shown here is derived from an EMBL/GenBank/DDBJ whole genome shotgun (WGS) entry which is preliminary data.</text>
</comment>
<dbReference type="Proteomes" id="UP000051804">
    <property type="component" value="Unassembled WGS sequence"/>
</dbReference>
<accession>A0A0R1JIE4</accession>
<dbReference type="Pfam" id="PF01987">
    <property type="entry name" value="AIM24"/>
    <property type="match status" value="1"/>
</dbReference>
<dbReference type="OrthoDB" id="9779518at2"/>
<evidence type="ECO:0008006" key="3">
    <source>
        <dbReference type="Google" id="ProtNLM"/>
    </source>
</evidence>
<keyword evidence="2" id="KW-1185">Reference proteome</keyword>
<dbReference type="NCBIfam" id="TIGR00266">
    <property type="entry name" value="TIGR00266 family protein"/>
    <property type="match status" value="1"/>
</dbReference>
<sequence>MNYQMLGSDTFPIVQITLGAGESVQLERGAMIYHDGRVNLEGKMNSNGKTGLGGMLNAMGRSMASGEAVFMTTATGMAAGATLGIAPANPGKIIALTVDETNQWRLNTGAFLAADSTATYQMVRQKVGKALLGGTGGFFVMESVGTGTMLASAYGDLLSIDLDGRHDYVIDNNHVVAWSSSLDYHIEVASGAFGLTTGEGFVNRFTGSGRIYIQTRNVRALAELVRPFIPTKSD</sequence>
<dbReference type="SUPFAM" id="SSF51219">
    <property type="entry name" value="TRAP-like"/>
    <property type="match status" value="1"/>
</dbReference>
<evidence type="ECO:0000313" key="1">
    <source>
        <dbReference type="EMBL" id="KRK71022.1"/>
    </source>
</evidence>
<organism evidence="1 2">
    <name type="scientific">Lacticaseibacillus nasuensis JCM 17158</name>
    <dbReference type="NCBI Taxonomy" id="1291734"/>
    <lineage>
        <taxon>Bacteria</taxon>
        <taxon>Bacillati</taxon>
        <taxon>Bacillota</taxon>
        <taxon>Bacilli</taxon>
        <taxon>Lactobacillales</taxon>
        <taxon>Lactobacillaceae</taxon>
        <taxon>Lacticaseibacillus</taxon>
    </lineage>
</organism>
<dbReference type="PANTHER" id="PTHR43657">
    <property type="entry name" value="TRYPTOPHAN RNA-BINDING ATTENUATOR PROTEIN-LIKE PROTEIN"/>
    <property type="match status" value="1"/>
</dbReference>
<dbReference type="InterPro" id="IPR016031">
    <property type="entry name" value="Trp_RNA-bd_attenuator-like_dom"/>
</dbReference>